<sequence length="356" mass="40213">MAGKLVISRLVQDELTYECQVRGIGSGTVEEMRKSLAKAIRMENEGTTLPIPTYPYTFEEDMLAIRTKIEPIETGIAALTTSKSNKHKKLETTLNHLLGRLKRSKPQNDDEIKERSEVLGKILALMTDLDNRCEEIEKQQQIVPAELSILEKRMPRHSSFEQDFGDGDEEENEKNDERKNTESINVPSTSENEIENLKIDNLQSVSDSISSGSTEQLNTEVDEAPPQTDISQLLTGRRIVNLGYVLKQYENVVLHSTRCTTGERPFPCSWDGCGKRFARSDELARHTRTHTGEKNFACPVCNKKFMRSDHLSKHARRHPNFDPSVLRQRRAPNRAFSINSSDGTPSDVLSDSMPSP</sequence>
<dbReference type="PANTHER" id="PTHR23235">
    <property type="entry name" value="KRUEPPEL-LIKE TRANSCRIPTION FACTOR"/>
    <property type="match status" value="1"/>
</dbReference>
<dbReference type="GO" id="GO:0008270">
    <property type="term" value="F:zinc ion binding"/>
    <property type="evidence" value="ECO:0007669"/>
    <property type="project" value="UniProtKB-KW"/>
</dbReference>
<evidence type="ECO:0000256" key="6">
    <source>
        <dbReference type="ARBA" id="ARBA00023242"/>
    </source>
</evidence>
<keyword evidence="4 7" id="KW-0863">Zinc-finger</keyword>
<protein>
    <recommendedName>
        <fullName evidence="9">C2H2-type domain-containing protein</fullName>
    </recommendedName>
</protein>
<name>A0AAN7PBD3_9COLE</name>
<keyword evidence="2" id="KW-0479">Metal-binding</keyword>
<feature type="region of interest" description="Disordered" evidence="8">
    <location>
        <begin position="311"/>
        <end position="356"/>
    </location>
</feature>
<dbReference type="Gene3D" id="3.30.160.60">
    <property type="entry name" value="Classic Zinc Finger"/>
    <property type="match status" value="2"/>
</dbReference>
<evidence type="ECO:0000256" key="3">
    <source>
        <dbReference type="ARBA" id="ARBA00022737"/>
    </source>
</evidence>
<evidence type="ECO:0000256" key="2">
    <source>
        <dbReference type="ARBA" id="ARBA00022723"/>
    </source>
</evidence>
<accession>A0AAN7PBD3</accession>
<dbReference type="FunFam" id="3.30.160.60:FF:000018">
    <property type="entry name" value="Krueppel-like factor 15"/>
    <property type="match status" value="1"/>
</dbReference>
<feature type="compositionally biased region" description="Polar residues" evidence="8">
    <location>
        <begin position="182"/>
        <end position="191"/>
    </location>
</feature>
<evidence type="ECO:0000259" key="9">
    <source>
        <dbReference type="PROSITE" id="PS50157"/>
    </source>
</evidence>
<dbReference type="PROSITE" id="PS50157">
    <property type="entry name" value="ZINC_FINGER_C2H2_2"/>
    <property type="match status" value="2"/>
</dbReference>
<dbReference type="InterPro" id="IPR013087">
    <property type="entry name" value="Znf_C2H2_type"/>
</dbReference>
<reference evidence="11" key="1">
    <citation type="submission" date="2023-01" db="EMBL/GenBank/DDBJ databases">
        <title>Key to firefly adult light organ development and bioluminescence: homeobox transcription factors regulate luciferase expression and transportation to peroxisome.</title>
        <authorList>
            <person name="Fu X."/>
        </authorList>
    </citation>
    <scope>NUCLEOTIDE SEQUENCE [LARGE SCALE GENOMIC DNA]</scope>
</reference>
<keyword evidence="3" id="KW-0677">Repeat</keyword>
<feature type="region of interest" description="Disordered" evidence="8">
    <location>
        <begin position="153"/>
        <end position="194"/>
    </location>
</feature>
<feature type="domain" description="C2H2-type" evidence="9">
    <location>
        <begin position="296"/>
        <end position="323"/>
    </location>
</feature>
<comment type="subcellular location">
    <subcellularLocation>
        <location evidence="1">Nucleus</location>
    </subcellularLocation>
</comment>
<dbReference type="SUPFAM" id="SSF57667">
    <property type="entry name" value="beta-beta-alpha zinc fingers"/>
    <property type="match status" value="1"/>
</dbReference>
<dbReference type="SMART" id="SM00355">
    <property type="entry name" value="ZnF_C2H2"/>
    <property type="match status" value="2"/>
</dbReference>
<evidence type="ECO:0000256" key="4">
    <source>
        <dbReference type="ARBA" id="ARBA00022771"/>
    </source>
</evidence>
<evidence type="ECO:0000256" key="8">
    <source>
        <dbReference type="SAM" id="MobiDB-lite"/>
    </source>
</evidence>
<keyword evidence="6" id="KW-0539">Nucleus</keyword>
<feature type="compositionally biased region" description="Polar residues" evidence="8">
    <location>
        <begin position="336"/>
        <end position="356"/>
    </location>
</feature>
<evidence type="ECO:0000256" key="1">
    <source>
        <dbReference type="ARBA" id="ARBA00004123"/>
    </source>
</evidence>
<dbReference type="Pfam" id="PF00096">
    <property type="entry name" value="zf-C2H2"/>
    <property type="match status" value="2"/>
</dbReference>
<keyword evidence="11" id="KW-1185">Reference proteome</keyword>
<proteinExistence type="predicted"/>
<evidence type="ECO:0000313" key="10">
    <source>
        <dbReference type="EMBL" id="KAK4881652.1"/>
    </source>
</evidence>
<dbReference type="PANTHER" id="PTHR23235:SF174">
    <property type="entry name" value="CABUT, ISOFORM A"/>
    <property type="match status" value="1"/>
</dbReference>
<dbReference type="PROSITE" id="PS00028">
    <property type="entry name" value="ZINC_FINGER_C2H2_1"/>
    <property type="match status" value="2"/>
</dbReference>
<gene>
    <name evidence="10" type="ORF">RN001_004971</name>
</gene>
<evidence type="ECO:0000256" key="7">
    <source>
        <dbReference type="PROSITE-ProRule" id="PRU00042"/>
    </source>
</evidence>
<dbReference type="GO" id="GO:0005634">
    <property type="term" value="C:nucleus"/>
    <property type="evidence" value="ECO:0007669"/>
    <property type="project" value="UniProtKB-SubCell"/>
</dbReference>
<dbReference type="EMBL" id="JARPUR010000002">
    <property type="protein sequence ID" value="KAK4881652.1"/>
    <property type="molecule type" value="Genomic_DNA"/>
</dbReference>
<dbReference type="AlphaFoldDB" id="A0AAN7PBD3"/>
<feature type="domain" description="C2H2-type" evidence="9">
    <location>
        <begin position="266"/>
        <end position="295"/>
    </location>
</feature>
<feature type="compositionally biased region" description="Acidic residues" evidence="8">
    <location>
        <begin position="163"/>
        <end position="174"/>
    </location>
</feature>
<comment type="caution">
    <text evidence="10">The sequence shown here is derived from an EMBL/GenBank/DDBJ whole genome shotgun (WGS) entry which is preliminary data.</text>
</comment>
<dbReference type="GO" id="GO:0000981">
    <property type="term" value="F:DNA-binding transcription factor activity, RNA polymerase II-specific"/>
    <property type="evidence" value="ECO:0007669"/>
    <property type="project" value="TreeGrafter"/>
</dbReference>
<dbReference type="GO" id="GO:0000978">
    <property type="term" value="F:RNA polymerase II cis-regulatory region sequence-specific DNA binding"/>
    <property type="evidence" value="ECO:0007669"/>
    <property type="project" value="TreeGrafter"/>
</dbReference>
<evidence type="ECO:0000313" key="11">
    <source>
        <dbReference type="Proteomes" id="UP001353858"/>
    </source>
</evidence>
<dbReference type="FunFam" id="3.30.160.60:FF:000926">
    <property type="entry name" value="Kruppel like factor 13"/>
    <property type="match status" value="1"/>
</dbReference>
<dbReference type="InterPro" id="IPR036236">
    <property type="entry name" value="Znf_C2H2_sf"/>
</dbReference>
<evidence type="ECO:0000256" key="5">
    <source>
        <dbReference type="ARBA" id="ARBA00022833"/>
    </source>
</evidence>
<keyword evidence="5" id="KW-0862">Zinc</keyword>
<dbReference type="Proteomes" id="UP001353858">
    <property type="component" value="Unassembled WGS sequence"/>
</dbReference>
<organism evidence="10 11">
    <name type="scientific">Aquatica leii</name>
    <dbReference type="NCBI Taxonomy" id="1421715"/>
    <lineage>
        <taxon>Eukaryota</taxon>
        <taxon>Metazoa</taxon>
        <taxon>Ecdysozoa</taxon>
        <taxon>Arthropoda</taxon>
        <taxon>Hexapoda</taxon>
        <taxon>Insecta</taxon>
        <taxon>Pterygota</taxon>
        <taxon>Neoptera</taxon>
        <taxon>Endopterygota</taxon>
        <taxon>Coleoptera</taxon>
        <taxon>Polyphaga</taxon>
        <taxon>Elateriformia</taxon>
        <taxon>Elateroidea</taxon>
        <taxon>Lampyridae</taxon>
        <taxon>Luciolinae</taxon>
        <taxon>Aquatica</taxon>
    </lineage>
</organism>